<evidence type="ECO:0000313" key="4">
    <source>
        <dbReference type="EMBL" id="VDN02625.1"/>
    </source>
</evidence>
<organism evidence="6">
    <name type="scientific">Thelazia callipaeda</name>
    <name type="common">Oriental eyeworm</name>
    <name type="synonym">Parasitic nematode</name>
    <dbReference type="NCBI Taxonomy" id="103827"/>
    <lineage>
        <taxon>Eukaryota</taxon>
        <taxon>Metazoa</taxon>
        <taxon>Ecdysozoa</taxon>
        <taxon>Nematoda</taxon>
        <taxon>Chromadorea</taxon>
        <taxon>Rhabditida</taxon>
        <taxon>Spirurina</taxon>
        <taxon>Spiruromorpha</taxon>
        <taxon>Thelazioidea</taxon>
        <taxon>Thelaziidae</taxon>
        <taxon>Thelazia</taxon>
    </lineage>
</organism>
<feature type="chain" id="PRO_5043126603" evidence="3">
    <location>
        <begin position="21"/>
        <end position="377"/>
    </location>
</feature>
<comment type="similarity">
    <text evidence="2">Belongs to the histidine acid phosphatase family.</text>
</comment>
<dbReference type="OrthoDB" id="258392at2759"/>
<proteinExistence type="inferred from homology"/>
<dbReference type="InterPro" id="IPR050645">
    <property type="entry name" value="Histidine_acid_phosphatase"/>
</dbReference>
<dbReference type="PANTHER" id="PTHR11567:SF210">
    <property type="entry name" value="ACID PHOSPHATASE 5-RELATED"/>
    <property type="match status" value="1"/>
</dbReference>
<protein>
    <submittedName>
        <fullName evidence="6">Venom acid phosphatase Acph-1-like</fullName>
    </submittedName>
</protein>
<dbReference type="PANTHER" id="PTHR11567">
    <property type="entry name" value="ACID PHOSPHATASE-RELATED"/>
    <property type="match status" value="1"/>
</dbReference>
<evidence type="ECO:0000256" key="2">
    <source>
        <dbReference type="ARBA" id="ARBA00005375"/>
    </source>
</evidence>
<name>A0A0N5CY86_THECL</name>
<dbReference type="InterPro" id="IPR000560">
    <property type="entry name" value="His_Pase_clade-2"/>
</dbReference>
<keyword evidence="5" id="KW-1185">Reference proteome</keyword>
<dbReference type="Proteomes" id="UP000276776">
    <property type="component" value="Unassembled WGS sequence"/>
</dbReference>
<evidence type="ECO:0000256" key="1">
    <source>
        <dbReference type="ARBA" id="ARBA00000032"/>
    </source>
</evidence>
<dbReference type="InterPro" id="IPR029033">
    <property type="entry name" value="His_PPase_superfam"/>
</dbReference>
<dbReference type="PROSITE" id="PS00616">
    <property type="entry name" value="HIS_ACID_PHOSPHAT_1"/>
    <property type="match status" value="1"/>
</dbReference>
<dbReference type="OMA" id="CKPTAIK"/>
<evidence type="ECO:0000313" key="6">
    <source>
        <dbReference type="WBParaSite" id="TCLT_0000539801-mRNA-1"/>
    </source>
</evidence>
<keyword evidence="3" id="KW-0732">Signal</keyword>
<dbReference type="InterPro" id="IPR033379">
    <property type="entry name" value="Acid_Pase_AS"/>
</dbReference>
<evidence type="ECO:0000256" key="3">
    <source>
        <dbReference type="SAM" id="SignalP"/>
    </source>
</evidence>
<sequence>MRQLITYLLLLVIFVGYIEMEEEIIYVQAIWRHGDRAPNNLPYPIDRYTETSWPRGWGQLTNNGIMQMYQLGEYFRKRYASFIKKFNATEIQMVSSKSNRAITSALAVLRGFFPASNQEIWLQDELWQPLPFAIDPNDAMLKPTDFNCPKYDIRRNIENDKLKRSIKRKYEKFFAFLANMTGQKNMDFKKAASLHDIQREIYHNLTQPTWVYHTWPEFNNQRTIDIINELKRIYRIFEFNSPIKAQMRGGLLMGDWINTALKVSSGFSVTPTKIKLYSSHDGTVLALMYAFGIGNDLLVPYASCLFMEIYQTDDNQKILKMFYKNGTTEYQMALPGCPSHDNCTIKDLEKAIIKRKVINVEHLKMVRISSSINNDNL</sequence>
<dbReference type="CDD" id="cd07061">
    <property type="entry name" value="HP_HAP_like"/>
    <property type="match status" value="1"/>
</dbReference>
<feature type="signal peptide" evidence="3">
    <location>
        <begin position="1"/>
        <end position="20"/>
    </location>
</feature>
<reference evidence="4 5" key="2">
    <citation type="submission" date="2018-11" db="EMBL/GenBank/DDBJ databases">
        <authorList>
            <consortium name="Pathogen Informatics"/>
        </authorList>
    </citation>
    <scope>NUCLEOTIDE SEQUENCE [LARGE SCALE GENOMIC DNA]</scope>
</reference>
<dbReference type="STRING" id="103827.A0A0N5CY86"/>
<accession>A0A0N5CY86</accession>
<comment type="catalytic activity">
    <reaction evidence="1">
        <text>a phosphate monoester + H2O = an alcohol + phosphate</text>
        <dbReference type="Rhea" id="RHEA:15017"/>
        <dbReference type="ChEBI" id="CHEBI:15377"/>
        <dbReference type="ChEBI" id="CHEBI:30879"/>
        <dbReference type="ChEBI" id="CHEBI:43474"/>
        <dbReference type="ChEBI" id="CHEBI:67140"/>
        <dbReference type="EC" id="3.1.3.2"/>
    </reaction>
</comment>
<dbReference type="EMBL" id="UYYF01004336">
    <property type="protein sequence ID" value="VDN02625.1"/>
    <property type="molecule type" value="Genomic_DNA"/>
</dbReference>
<dbReference type="Gene3D" id="3.40.50.1240">
    <property type="entry name" value="Phosphoglycerate mutase-like"/>
    <property type="match status" value="1"/>
</dbReference>
<dbReference type="WBParaSite" id="TCLT_0000539801-mRNA-1">
    <property type="protein sequence ID" value="TCLT_0000539801-mRNA-1"/>
    <property type="gene ID" value="TCLT_0000539801"/>
</dbReference>
<dbReference type="GO" id="GO:0003993">
    <property type="term" value="F:acid phosphatase activity"/>
    <property type="evidence" value="ECO:0007669"/>
    <property type="project" value="UniProtKB-EC"/>
</dbReference>
<dbReference type="SUPFAM" id="SSF53254">
    <property type="entry name" value="Phosphoglycerate mutase-like"/>
    <property type="match status" value="1"/>
</dbReference>
<dbReference type="AlphaFoldDB" id="A0A0N5CY86"/>
<dbReference type="Pfam" id="PF00328">
    <property type="entry name" value="His_Phos_2"/>
    <property type="match status" value="1"/>
</dbReference>
<evidence type="ECO:0000313" key="5">
    <source>
        <dbReference type="Proteomes" id="UP000276776"/>
    </source>
</evidence>
<reference evidence="6" key="1">
    <citation type="submission" date="2017-02" db="UniProtKB">
        <authorList>
            <consortium name="WormBaseParasite"/>
        </authorList>
    </citation>
    <scope>IDENTIFICATION</scope>
</reference>
<gene>
    <name evidence="4" type="ORF">TCLT_LOCUS5387</name>
</gene>